<evidence type="ECO:0000313" key="2">
    <source>
        <dbReference type="Proteomes" id="UP000799750"/>
    </source>
</evidence>
<accession>A0A6A6R8K4</accession>
<sequence length="96" mass="10604">MSSFKQCRLDCLLTKCLLSNQATPNSGVIATRSNRFQSRRDPIACDTAGTIGGQDNAESWYKSPFILRMMSQPTGSVCIDETQTSFFFLVDSLSPL</sequence>
<name>A0A6A6R8K4_9PEZI</name>
<reference evidence="1" key="1">
    <citation type="journal article" date="2020" name="Stud. Mycol.">
        <title>101 Dothideomycetes genomes: a test case for predicting lifestyles and emergence of pathogens.</title>
        <authorList>
            <person name="Haridas S."/>
            <person name="Albert R."/>
            <person name="Binder M."/>
            <person name="Bloem J."/>
            <person name="Labutti K."/>
            <person name="Salamov A."/>
            <person name="Andreopoulos B."/>
            <person name="Baker S."/>
            <person name="Barry K."/>
            <person name="Bills G."/>
            <person name="Bluhm B."/>
            <person name="Cannon C."/>
            <person name="Castanera R."/>
            <person name="Culley D."/>
            <person name="Daum C."/>
            <person name="Ezra D."/>
            <person name="Gonzalez J."/>
            <person name="Henrissat B."/>
            <person name="Kuo A."/>
            <person name="Liang C."/>
            <person name="Lipzen A."/>
            <person name="Lutzoni F."/>
            <person name="Magnuson J."/>
            <person name="Mondo S."/>
            <person name="Nolan M."/>
            <person name="Ohm R."/>
            <person name="Pangilinan J."/>
            <person name="Park H.-J."/>
            <person name="Ramirez L."/>
            <person name="Alfaro M."/>
            <person name="Sun H."/>
            <person name="Tritt A."/>
            <person name="Yoshinaga Y."/>
            <person name="Zwiers L.-H."/>
            <person name="Turgeon B."/>
            <person name="Goodwin S."/>
            <person name="Spatafora J."/>
            <person name="Crous P."/>
            <person name="Grigoriev I."/>
        </authorList>
    </citation>
    <scope>NUCLEOTIDE SEQUENCE</scope>
    <source>
        <strain evidence="1">CBS 269.34</strain>
    </source>
</reference>
<dbReference type="AlphaFoldDB" id="A0A6A6R8K4"/>
<evidence type="ECO:0000313" key="1">
    <source>
        <dbReference type="EMBL" id="KAF2500190.1"/>
    </source>
</evidence>
<dbReference type="EMBL" id="MU004183">
    <property type="protein sequence ID" value="KAF2500190.1"/>
    <property type="molecule type" value="Genomic_DNA"/>
</dbReference>
<gene>
    <name evidence="1" type="ORF">BU16DRAFT_239161</name>
</gene>
<dbReference type="Proteomes" id="UP000799750">
    <property type="component" value="Unassembled WGS sequence"/>
</dbReference>
<proteinExistence type="predicted"/>
<organism evidence="1 2">
    <name type="scientific">Lophium mytilinum</name>
    <dbReference type="NCBI Taxonomy" id="390894"/>
    <lineage>
        <taxon>Eukaryota</taxon>
        <taxon>Fungi</taxon>
        <taxon>Dikarya</taxon>
        <taxon>Ascomycota</taxon>
        <taxon>Pezizomycotina</taxon>
        <taxon>Dothideomycetes</taxon>
        <taxon>Pleosporomycetidae</taxon>
        <taxon>Mytilinidiales</taxon>
        <taxon>Mytilinidiaceae</taxon>
        <taxon>Lophium</taxon>
    </lineage>
</organism>
<protein>
    <submittedName>
        <fullName evidence="1">Uncharacterized protein</fullName>
    </submittedName>
</protein>
<keyword evidence="2" id="KW-1185">Reference proteome</keyword>